<evidence type="ECO:0000313" key="4">
    <source>
        <dbReference type="EMBL" id="MBW5421430.1"/>
    </source>
</evidence>
<accession>A0ABS6YJ34</accession>
<keyword evidence="2" id="KW-0597">Phosphoprotein</keyword>
<evidence type="ECO:0000256" key="2">
    <source>
        <dbReference type="ARBA" id="ARBA00022553"/>
    </source>
</evidence>
<dbReference type="Proteomes" id="UP001197114">
    <property type="component" value="Unassembled WGS sequence"/>
</dbReference>
<keyword evidence="1" id="KW-0596">Phosphopantetheine</keyword>
<feature type="domain" description="Carrier" evidence="3">
    <location>
        <begin position="9"/>
        <end position="83"/>
    </location>
</feature>
<evidence type="ECO:0000259" key="3">
    <source>
        <dbReference type="PROSITE" id="PS50075"/>
    </source>
</evidence>
<comment type="caution">
    <text evidence="4">The sequence shown here is derived from an EMBL/GenBank/DDBJ whole genome shotgun (WGS) entry which is preliminary data.</text>
</comment>
<dbReference type="Pfam" id="PF00550">
    <property type="entry name" value="PP-binding"/>
    <property type="match status" value="1"/>
</dbReference>
<evidence type="ECO:0000313" key="5">
    <source>
        <dbReference type="Proteomes" id="UP001197114"/>
    </source>
</evidence>
<proteinExistence type="predicted"/>
<dbReference type="SUPFAM" id="SSF47336">
    <property type="entry name" value="ACP-like"/>
    <property type="match status" value="1"/>
</dbReference>
<name>A0ABS6YJ34_9ACTN</name>
<organism evidence="4 5">
    <name type="scientific">Streptomyces anatolicus</name>
    <dbReference type="NCBI Taxonomy" id="2675858"/>
    <lineage>
        <taxon>Bacteria</taxon>
        <taxon>Bacillati</taxon>
        <taxon>Actinomycetota</taxon>
        <taxon>Actinomycetes</taxon>
        <taxon>Kitasatosporales</taxon>
        <taxon>Streptomycetaceae</taxon>
        <taxon>Streptomyces</taxon>
    </lineage>
</organism>
<protein>
    <submittedName>
        <fullName evidence="4">Acyl carrier protein</fullName>
    </submittedName>
</protein>
<dbReference type="InterPro" id="IPR009081">
    <property type="entry name" value="PP-bd_ACP"/>
</dbReference>
<dbReference type="SMART" id="SM00823">
    <property type="entry name" value="PKS_PP"/>
    <property type="match status" value="1"/>
</dbReference>
<dbReference type="InterPro" id="IPR020806">
    <property type="entry name" value="PKS_PP-bd"/>
</dbReference>
<dbReference type="EMBL" id="WMBF01000047">
    <property type="protein sequence ID" value="MBW5421430.1"/>
    <property type="molecule type" value="Genomic_DNA"/>
</dbReference>
<dbReference type="InterPro" id="IPR036736">
    <property type="entry name" value="ACP-like_sf"/>
</dbReference>
<keyword evidence="5" id="KW-1185">Reference proteome</keyword>
<reference evidence="4 5" key="1">
    <citation type="submission" date="2019-11" db="EMBL/GenBank/DDBJ databases">
        <authorList>
            <person name="Ay H."/>
        </authorList>
    </citation>
    <scope>NUCLEOTIDE SEQUENCE [LARGE SCALE GENOMIC DNA]</scope>
    <source>
        <strain evidence="4 5">BG9H</strain>
    </source>
</reference>
<sequence length="87" mass="9523">MQKSVEASPATLENLRATVRKVMQLPESEEVDTRTPRQLGAGSLQTVALQFRILQETSVNVEMSELVGDLSIADIAALIDERRPTAT</sequence>
<evidence type="ECO:0000256" key="1">
    <source>
        <dbReference type="ARBA" id="ARBA00022450"/>
    </source>
</evidence>
<dbReference type="PROSITE" id="PS50075">
    <property type="entry name" value="CARRIER"/>
    <property type="match status" value="1"/>
</dbReference>
<dbReference type="Gene3D" id="1.10.1200.10">
    <property type="entry name" value="ACP-like"/>
    <property type="match status" value="1"/>
</dbReference>
<gene>
    <name evidence="4" type="ORF">GKQ77_07590</name>
</gene>